<evidence type="ECO:0000313" key="2">
    <source>
        <dbReference type="Proteomes" id="UP000000292"/>
    </source>
</evidence>
<dbReference type="HOGENOM" id="CLU_3113796_0_0_9"/>
<sequence>MRGVLQDLTVLILAVPRFRFLKNREMMRFLANKKFFCARCSTFAFCGSIA</sequence>
<gene>
    <name evidence="1" type="ordered locus">TC41_0167</name>
</gene>
<name>F8IIZ4_ALIAT</name>
<protein>
    <submittedName>
        <fullName evidence="1">Uncharacterized protein</fullName>
    </submittedName>
</protein>
<reference evidence="2" key="2">
    <citation type="submission" date="2011-06" db="EMBL/GenBank/DDBJ databases">
        <title>The complete genome sequence of Alicyclobacillus acidocaldarius sp. Tc-4-1.</title>
        <authorList>
            <person name="Chen Y."/>
            <person name="He Y."/>
            <person name="Dong Z."/>
            <person name="Hu S."/>
        </authorList>
    </citation>
    <scope>NUCLEOTIDE SEQUENCE [LARGE SCALE GENOMIC DNA]</scope>
    <source>
        <strain evidence="2">Tc-4-1</strain>
    </source>
</reference>
<accession>F8IIZ4</accession>
<evidence type="ECO:0000313" key="1">
    <source>
        <dbReference type="EMBL" id="AEJ42145.1"/>
    </source>
</evidence>
<proteinExistence type="predicted"/>
<dbReference type="EMBL" id="CP002902">
    <property type="protein sequence ID" value="AEJ42145.1"/>
    <property type="molecule type" value="Genomic_DNA"/>
</dbReference>
<dbReference type="KEGG" id="aad:TC41_0167"/>
<dbReference type="AlphaFoldDB" id="F8IIZ4"/>
<dbReference type="Proteomes" id="UP000000292">
    <property type="component" value="Chromosome"/>
</dbReference>
<organism evidence="1 2">
    <name type="scientific">Alicyclobacillus acidocaldarius (strain Tc-4-1)</name>
    <name type="common">Bacillus acidocaldarius</name>
    <dbReference type="NCBI Taxonomy" id="1048834"/>
    <lineage>
        <taxon>Bacteria</taxon>
        <taxon>Bacillati</taxon>
        <taxon>Bacillota</taxon>
        <taxon>Bacilli</taxon>
        <taxon>Bacillales</taxon>
        <taxon>Alicyclobacillaceae</taxon>
        <taxon>Alicyclobacillus</taxon>
    </lineage>
</organism>
<reference evidence="1 2" key="1">
    <citation type="journal article" date="2011" name="J. Bacteriol.">
        <title>Complete Genome Sequence of Alicyclobacillus acidocaldarius Strain Tc-4-1.</title>
        <authorList>
            <person name="Chen Y."/>
            <person name="He Y."/>
            <person name="Zhang B."/>
            <person name="Yang J."/>
            <person name="Li W."/>
            <person name="Dong Z."/>
            <person name="Hu S."/>
        </authorList>
    </citation>
    <scope>NUCLEOTIDE SEQUENCE [LARGE SCALE GENOMIC DNA]</scope>
    <source>
        <strain evidence="1 2">Tc-4-1</strain>
    </source>
</reference>
<dbReference type="PATRIC" id="fig|1048834.4.peg.153"/>